<reference evidence="4 5" key="1">
    <citation type="journal article" date="2016" name="Mol. Biol. Evol.">
        <title>Comparative Genomics of Early-Diverging Mushroom-Forming Fungi Provides Insights into the Origins of Lignocellulose Decay Capabilities.</title>
        <authorList>
            <person name="Nagy L.G."/>
            <person name="Riley R."/>
            <person name="Tritt A."/>
            <person name="Adam C."/>
            <person name="Daum C."/>
            <person name="Floudas D."/>
            <person name="Sun H."/>
            <person name="Yadav J.S."/>
            <person name="Pangilinan J."/>
            <person name="Larsson K.H."/>
            <person name="Matsuura K."/>
            <person name="Barry K."/>
            <person name="Labutti K."/>
            <person name="Kuo R."/>
            <person name="Ohm R.A."/>
            <person name="Bhattacharya S.S."/>
            <person name="Shirouzu T."/>
            <person name="Yoshinaga Y."/>
            <person name="Martin F.M."/>
            <person name="Grigoriev I.V."/>
            <person name="Hibbett D.S."/>
        </authorList>
    </citation>
    <scope>NUCLEOTIDE SEQUENCE [LARGE SCALE GENOMIC DNA]</scope>
    <source>
        <strain evidence="4 5">93-53</strain>
    </source>
</reference>
<dbReference type="PRINTS" id="PR00080">
    <property type="entry name" value="SDRFAMILY"/>
</dbReference>
<organism evidence="4 5">
    <name type="scientific">Laetiporus sulphureus 93-53</name>
    <dbReference type="NCBI Taxonomy" id="1314785"/>
    <lineage>
        <taxon>Eukaryota</taxon>
        <taxon>Fungi</taxon>
        <taxon>Dikarya</taxon>
        <taxon>Basidiomycota</taxon>
        <taxon>Agaricomycotina</taxon>
        <taxon>Agaricomycetes</taxon>
        <taxon>Polyporales</taxon>
        <taxon>Laetiporus</taxon>
    </lineage>
</organism>
<accession>A0A165HIT6</accession>
<comment type="similarity">
    <text evidence="1">Belongs to the short-chain dehydrogenases/reductases (SDR) family.</text>
</comment>
<dbReference type="GO" id="GO:0016491">
    <property type="term" value="F:oxidoreductase activity"/>
    <property type="evidence" value="ECO:0007669"/>
    <property type="project" value="UniProtKB-KW"/>
</dbReference>
<dbReference type="InParanoid" id="A0A165HIT6"/>
<dbReference type="InterPro" id="IPR002347">
    <property type="entry name" value="SDR_fam"/>
</dbReference>
<evidence type="ECO:0000313" key="5">
    <source>
        <dbReference type="Proteomes" id="UP000076871"/>
    </source>
</evidence>
<protein>
    <submittedName>
        <fullName evidence="4">NAD-P-binding protein</fullName>
    </submittedName>
</protein>
<keyword evidence="5" id="KW-1185">Reference proteome</keyword>
<keyword evidence="3" id="KW-0560">Oxidoreductase</keyword>
<sequence length="288" mass="31260">MEEHITDSARLFSVEGLVAVVTGGGTGIGLMIATALENNGAVVYIVGRRMEVLEAAIKSHSRRRNMIPIQGDVTDRDSLRAIADSVKARHGYINLLVNNAGVMVSRQPKLPKPGEASITEYQELLWNYETDETFAKTFQVNVASVWFCTVAFLELLHKGNERSVASGITSQVITISSLAALRKDSDLFSLSYGLSKAAVTHLGKTMAHYFKDWQIRSNIICPGIFPSEMSASVADEERLKSTIPLQRVGGIDDMGGLVLYLASKAGSYIDGGVHLIDGGRLLLMPSVF</sequence>
<keyword evidence="2" id="KW-0521">NADP</keyword>
<dbReference type="SUPFAM" id="SSF51735">
    <property type="entry name" value="NAD(P)-binding Rossmann-fold domains"/>
    <property type="match status" value="1"/>
</dbReference>
<dbReference type="STRING" id="1314785.A0A165HIT6"/>
<evidence type="ECO:0000313" key="4">
    <source>
        <dbReference type="EMBL" id="KZT11782.1"/>
    </source>
</evidence>
<dbReference type="PRINTS" id="PR00081">
    <property type="entry name" value="GDHRDH"/>
</dbReference>
<dbReference type="RefSeq" id="XP_040769430.1">
    <property type="nucleotide sequence ID" value="XM_040906071.1"/>
</dbReference>
<evidence type="ECO:0000256" key="1">
    <source>
        <dbReference type="ARBA" id="ARBA00006484"/>
    </source>
</evidence>
<dbReference type="PANTHER" id="PTHR43618:SF18">
    <property type="entry name" value="SHORT CHAIN DEHYDROGENASE_REDUCTASE FAMILY (AFU_ORTHOLOGUE AFUA_5G12480)"/>
    <property type="match status" value="1"/>
</dbReference>
<dbReference type="AlphaFoldDB" id="A0A165HIT6"/>
<dbReference type="GeneID" id="63823100"/>
<dbReference type="EMBL" id="KV427606">
    <property type="protein sequence ID" value="KZT11782.1"/>
    <property type="molecule type" value="Genomic_DNA"/>
</dbReference>
<dbReference type="Gene3D" id="3.40.50.720">
    <property type="entry name" value="NAD(P)-binding Rossmann-like Domain"/>
    <property type="match status" value="1"/>
</dbReference>
<dbReference type="PANTHER" id="PTHR43618">
    <property type="entry name" value="7-ALPHA-HYDROXYSTEROID DEHYDROGENASE"/>
    <property type="match status" value="1"/>
</dbReference>
<proteinExistence type="inferred from homology"/>
<dbReference type="InterPro" id="IPR052178">
    <property type="entry name" value="Sec_Metab_Biosynth_SDR"/>
</dbReference>
<gene>
    <name evidence="4" type="ORF">LAESUDRAFT_690739</name>
</gene>
<name>A0A165HIT6_9APHY</name>
<dbReference type="OrthoDB" id="2962696at2759"/>
<evidence type="ECO:0000256" key="2">
    <source>
        <dbReference type="ARBA" id="ARBA00022857"/>
    </source>
</evidence>
<dbReference type="Proteomes" id="UP000076871">
    <property type="component" value="Unassembled WGS sequence"/>
</dbReference>
<evidence type="ECO:0000256" key="3">
    <source>
        <dbReference type="ARBA" id="ARBA00023002"/>
    </source>
</evidence>
<dbReference type="Pfam" id="PF13561">
    <property type="entry name" value="adh_short_C2"/>
    <property type="match status" value="1"/>
</dbReference>
<dbReference type="InterPro" id="IPR036291">
    <property type="entry name" value="NAD(P)-bd_dom_sf"/>
</dbReference>